<sequence length="527" mass="59330">MALFAGLLRFVRLGSPHAVVFDETYYVKDAWTMLMTGEARDWPDKVGPRQLPVDQLFAQGDTDHWLGSAEYVVHPPVGKWCIALGLKLFGGAGNPFAWRAATALAGTIAVLILCRVALRLFHNLPIALMAGFLLSIDGLGLTMSRTGLLDNFIMVFALSAFACLLAHRDWARDRLHRAYARDSADPVAPFVERANRPGRLFSHPPGHRRHRVPTGSPLVLDSSGPFIACSWWRLGAAVLLGLATGTKWSGAYFFAVFAILSVLWDAYERRRAGYRGWLAAGVFKDGLPAAAYMVPAWAATYLASWAGWLAHTDGYLRDWAATHPGQGQTWLPPALRSLVEYHQEMWRFHTSLDTPHPYMANPLTWPLQIRPTSFYWQELPDRPGLCTLSPGTDCVASVTSLGNPILWWLACVCCFLGLLVALLFRRGDWRYLAVISGPLAGWLPWVQYLHRTTFTFYAVVILPWMILAVCYLADWLRLNLPTHAYRRTCSVALWTLGLVSLFFYPVWTALPVPYWFWAIHMWLPSWV</sequence>
<dbReference type="GO" id="GO:0005886">
    <property type="term" value="C:plasma membrane"/>
    <property type="evidence" value="ECO:0007669"/>
    <property type="project" value="UniProtKB-SubCell"/>
</dbReference>
<evidence type="ECO:0000313" key="14">
    <source>
        <dbReference type="Proteomes" id="UP000252345"/>
    </source>
</evidence>
<dbReference type="GO" id="GO:0012505">
    <property type="term" value="C:endomembrane system"/>
    <property type="evidence" value="ECO:0007669"/>
    <property type="project" value="UniProtKB-SubCell"/>
</dbReference>
<feature type="transmembrane region" description="Helical" evidence="10">
    <location>
        <begin position="96"/>
        <end position="117"/>
    </location>
</feature>
<keyword evidence="6 10" id="KW-0812">Transmembrane</keyword>
<evidence type="ECO:0000256" key="7">
    <source>
        <dbReference type="ARBA" id="ARBA00022989"/>
    </source>
</evidence>
<dbReference type="AlphaFoldDB" id="A0A366KCT2"/>
<evidence type="ECO:0000259" key="11">
    <source>
        <dbReference type="Pfam" id="PF02366"/>
    </source>
</evidence>
<feature type="transmembrane region" description="Helical" evidence="10">
    <location>
        <begin position="124"/>
        <end position="142"/>
    </location>
</feature>
<dbReference type="Proteomes" id="UP000252345">
    <property type="component" value="Unassembled WGS sequence"/>
</dbReference>
<feature type="transmembrane region" description="Helical" evidence="10">
    <location>
        <begin position="454"/>
        <end position="476"/>
    </location>
</feature>
<dbReference type="EMBL" id="PDCH01000005">
    <property type="protein sequence ID" value="RBP99504.1"/>
    <property type="molecule type" value="Genomic_DNA"/>
</dbReference>
<evidence type="ECO:0000256" key="4">
    <source>
        <dbReference type="ARBA" id="ARBA00022676"/>
    </source>
</evidence>
<keyword evidence="5 10" id="KW-0808">Transferase</keyword>
<evidence type="ECO:0000256" key="3">
    <source>
        <dbReference type="ARBA" id="ARBA00007222"/>
    </source>
</evidence>
<gene>
    <name evidence="13" type="ORF">CRD59_03700</name>
</gene>
<evidence type="ECO:0000256" key="8">
    <source>
        <dbReference type="ARBA" id="ARBA00023136"/>
    </source>
</evidence>
<evidence type="ECO:0000256" key="10">
    <source>
        <dbReference type="RuleBase" id="RU367007"/>
    </source>
</evidence>
<feature type="transmembrane region" description="Helical" evidence="10">
    <location>
        <begin position="218"/>
        <end position="243"/>
    </location>
</feature>
<accession>A0A366KCT2</accession>
<dbReference type="Pfam" id="PF02366">
    <property type="entry name" value="PMT"/>
    <property type="match status" value="1"/>
</dbReference>
<comment type="subcellular location">
    <subcellularLocation>
        <location evidence="10">Cell membrane</location>
    </subcellularLocation>
    <subcellularLocation>
        <location evidence="1">Endomembrane system</location>
        <topology evidence="1">Multi-pass membrane protein</topology>
    </subcellularLocation>
</comment>
<feature type="transmembrane region" description="Helical" evidence="10">
    <location>
        <begin position="249"/>
        <end position="267"/>
    </location>
</feature>
<proteinExistence type="inferred from homology"/>
<comment type="pathway">
    <text evidence="2 10">Protein modification; protein glycosylation.</text>
</comment>
<evidence type="ECO:0000256" key="1">
    <source>
        <dbReference type="ARBA" id="ARBA00004127"/>
    </source>
</evidence>
<dbReference type="UniPathway" id="UPA00378"/>
<dbReference type="EC" id="2.4.1.-" evidence="10"/>
<dbReference type="InterPro" id="IPR027005">
    <property type="entry name" value="PMT-like"/>
</dbReference>
<keyword evidence="8 10" id="KW-0472">Membrane</keyword>
<comment type="caution">
    <text evidence="13">The sequence shown here is derived from an EMBL/GenBank/DDBJ whole genome shotgun (WGS) entry which is preliminary data.</text>
</comment>
<comment type="function">
    <text evidence="10">Protein O-mannosyltransferase that catalyzes the transfer of a single mannose residue from a polyprenol phospho-mannosyl lipidic donor to the hydroxyl group of selected serine and threonine residues in acceptor proteins.</text>
</comment>
<keyword evidence="7 10" id="KW-1133">Transmembrane helix</keyword>
<organism evidence="13 14">
    <name type="scientific">Bifidobacterium xylocopae</name>
    <dbReference type="NCBI Taxonomy" id="2493119"/>
    <lineage>
        <taxon>Bacteria</taxon>
        <taxon>Bacillati</taxon>
        <taxon>Actinomycetota</taxon>
        <taxon>Actinomycetes</taxon>
        <taxon>Bifidobacteriales</taxon>
        <taxon>Bifidobacteriaceae</taxon>
        <taxon>Bifidobacterium</taxon>
    </lineage>
</organism>
<protein>
    <recommendedName>
        <fullName evidence="9 10">Polyprenol-phosphate-mannose--protein mannosyltransferase</fullName>
        <ecNumber evidence="10">2.4.1.-</ecNumber>
    </recommendedName>
</protein>
<feature type="transmembrane region" description="Helical" evidence="10">
    <location>
        <begin position="148"/>
        <end position="167"/>
    </location>
</feature>
<feature type="transmembrane region" description="Helical" evidence="10">
    <location>
        <begin position="431"/>
        <end position="448"/>
    </location>
</feature>
<dbReference type="PANTHER" id="PTHR10050:SF46">
    <property type="entry name" value="PROTEIN O-MANNOSYL-TRANSFERASE 2"/>
    <property type="match status" value="1"/>
</dbReference>
<dbReference type="InterPro" id="IPR003342">
    <property type="entry name" value="ArnT-like_N"/>
</dbReference>
<dbReference type="InterPro" id="IPR032421">
    <property type="entry name" value="PMT_4TMC"/>
</dbReference>
<evidence type="ECO:0000256" key="6">
    <source>
        <dbReference type="ARBA" id="ARBA00022692"/>
    </source>
</evidence>
<dbReference type="Pfam" id="PF16192">
    <property type="entry name" value="PMT_4TMC"/>
    <property type="match status" value="1"/>
</dbReference>
<evidence type="ECO:0000256" key="2">
    <source>
        <dbReference type="ARBA" id="ARBA00004922"/>
    </source>
</evidence>
<name>A0A366KCT2_9BIFI</name>
<dbReference type="PANTHER" id="PTHR10050">
    <property type="entry name" value="DOLICHYL-PHOSPHATE-MANNOSE--PROTEIN MANNOSYLTRANSFERASE"/>
    <property type="match status" value="1"/>
</dbReference>
<feature type="transmembrane region" description="Helical" evidence="10">
    <location>
        <begin position="405"/>
        <end position="424"/>
    </location>
</feature>
<keyword evidence="4 10" id="KW-0328">Glycosyltransferase</keyword>
<keyword evidence="14" id="KW-1185">Reference proteome</keyword>
<dbReference type="OrthoDB" id="9776737at2"/>
<evidence type="ECO:0000259" key="12">
    <source>
        <dbReference type="Pfam" id="PF16192"/>
    </source>
</evidence>
<reference evidence="13 14" key="1">
    <citation type="submission" date="2017-10" db="EMBL/GenBank/DDBJ databases">
        <title>Bifidobacterium xylocopum sp. nov. and Bifidobacterium aemilianum sp. nov., from the carpenter bee (Xylocopa violacea) digestive tract.</title>
        <authorList>
            <person name="Alberoni D."/>
            <person name="Baffoni L."/>
            <person name="Di Gioia D."/>
            <person name="Gaggia F."/>
            <person name="Biavati B."/>
        </authorList>
    </citation>
    <scope>NUCLEOTIDE SEQUENCE [LARGE SCALE GENOMIC DNA]</scope>
    <source>
        <strain evidence="13 14">XV2</strain>
    </source>
</reference>
<evidence type="ECO:0000313" key="13">
    <source>
        <dbReference type="EMBL" id="RBP99504.1"/>
    </source>
</evidence>
<comment type="similarity">
    <text evidence="3 10">Belongs to the glycosyltransferase 39 family.</text>
</comment>
<evidence type="ECO:0000256" key="9">
    <source>
        <dbReference type="ARBA" id="ARBA00093617"/>
    </source>
</evidence>
<feature type="domain" description="Protein O-mannosyl-transferase C-terminal four TM" evidence="12">
    <location>
        <begin position="335"/>
        <end position="526"/>
    </location>
</feature>
<feature type="domain" description="ArnT-like N-terminal" evidence="11">
    <location>
        <begin position="94"/>
        <end position="168"/>
    </location>
</feature>
<feature type="transmembrane region" description="Helical" evidence="10">
    <location>
        <begin position="287"/>
        <end position="308"/>
    </location>
</feature>
<evidence type="ECO:0000256" key="5">
    <source>
        <dbReference type="ARBA" id="ARBA00022679"/>
    </source>
</evidence>
<keyword evidence="10" id="KW-1003">Cell membrane</keyword>
<dbReference type="GO" id="GO:0004169">
    <property type="term" value="F:dolichyl-phosphate-mannose-protein mannosyltransferase activity"/>
    <property type="evidence" value="ECO:0007669"/>
    <property type="project" value="UniProtKB-UniRule"/>
</dbReference>